<gene>
    <name evidence="14" type="ORF">Zmor_013169</name>
</gene>
<evidence type="ECO:0000313" key="15">
    <source>
        <dbReference type="Proteomes" id="UP001168821"/>
    </source>
</evidence>
<dbReference type="Gene3D" id="2.60.470.10">
    <property type="entry name" value="Acid-sensing ion channels like domains"/>
    <property type="match status" value="1"/>
</dbReference>
<dbReference type="AlphaFoldDB" id="A0AA38MFD7"/>
<feature type="transmembrane region" description="Helical" evidence="13">
    <location>
        <begin position="468"/>
        <end position="494"/>
    </location>
</feature>
<dbReference type="PANTHER" id="PTHR11690">
    <property type="entry name" value="AMILORIDE-SENSITIVE SODIUM CHANNEL-RELATED"/>
    <property type="match status" value="1"/>
</dbReference>
<evidence type="ECO:0000256" key="12">
    <source>
        <dbReference type="RuleBase" id="RU000679"/>
    </source>
</evidence>
<evidence type="ECO:0000313" key="14">
    <source>
        <dbReference type="EMBL" id="KAJ3653949.1"/>
    </source>
</evidence>
<keyword evidence="11 12" id="KW-0407">Ion channel</keyword>
<evidence type="ECO:0000256" key="2">
    <source>
        <dbReference type="ARBA" id="ARBA00007193"/>
    </source>
</evidence>
<dbReference type="PRINTS" id="PR01078">
    <property type="entry name" value="AMINACHANNEL"/>
</dbReference>
<dbReference type="InterPro" id="IPR001873">
    <property type="entry name" value="ENaC"/>
</dbReference>
<evidence type="ECO:0000256" key="1">
    <source>
        <dbReference type="ARBA" id="ARBA00004141"/>
    </source>
</evidence>
<reference evidence="14" key="1">
    <citation type="journal article" date="2023" name="G3 (Bethesda)">
        <title>Whole genome assemblies of Zophobas morio and Tenebrio molitor.</title>
        <authorList>
            <person name="Kaur S."/>
            <person name="Stinson S.A."/>
            <person name="diCenzo G.C."/>
        </authorList>
    </citation>
    <scope>NUCLEOTIDE SEQUENCE</scope>
    <source>
        <strain evidence="14">QUZm001</strain>
    </source>
</reference>
<dbReference type="GO" id="GO:0005886">
    <property type="term" value="C:plasma membrane"/>
    <property type="evidence" value="ECO:0007669"/>
    <property type="project" value="TreeGrafter"/>
</dbReference>
<evidence type="ECO:0000256" key="7">
    <source>
        <dbReference type="ARBA" id="ARBA00023053"/>
    </source>
</evidence>
<dbReference type="Gene3D" id="1.10.287.770">
    <property type="entry name" value="YojJ-like"/>
    <property type="match status" value="1"/>
</dbReference>
<accession>A0AA38MFD7</accession>
<dbReference type="Pfam" id="PF00858">
    <property type="entry name" value="ASC"/>
    <property type="match status" value="1"/>
</dbReference>
<sequence>MPRRKLSLWDMLKYEAKQFCLNTALHGYRFIVLPKRILLERVFWVIVVLISLSSALALLFIAWFSFQDNPTILVTDSTHYPIWNYPFPAVTICSFNKLSKKRTLALAKELDNPYGISAEDLALDLRLLFQLIFNNNENIPLRNYTRLQDILDMNDLSIEKVMDKIAPKCSDLLQRCKWKGEEKRCESIFETIKTTEGYCCTFNYYALKNHTFGGALANKIPSFPRRVSACGYLTALEVLVDSNPSDYFGTQIAAIGHRVLIHNSYYFPDWSAQNMLTEKGIMNLIGITPSVTYSTPSIRSLDVSKRNCLFHNESQLHNFYHYNYHNCLTECRMNISKHFCGCIPFYYYHETGTYPKTRICNLRDIHCLTEHRPLIMNSVPGFDFSTISPNHEWGTEQHVCKMCLPDCDYVDYSAESSSGIFTRKYSSNQLNLFGGVVIQHQSVVRVYFNDLVATKNRRDVVFSWHTLLAFYGGLLGLFIGFSFVSAVELVYFFTIRLLLDIKHKNEAAQTKKATHLVNVKPHQEEILNPRHLMTYHRDKFNLRRRSNSNS</sequence>
<feature type="transmembrane region" description="Helical" evidence="13">
    <location>
        <begin position="42"/>
        <end position="66"/>
    </location>
</feature>
<dbReference type="GO" id="GO:0015280">
    <property type="term" value="F:ligand-gated sodium channel activity"/>
    <property type="evidence" value="ECO:0007669"/>
    <property type="project" value="TreeGrafter"/>
</dbReference>
<keyword evidence="7" id="KW-0915">Sodium</keyword>
<dbReference type="Proteomes" id="UP001168821">
    <property type="component" value="Unassembled WGS sequence"/>
</dbReference>
<organism evidence="14 15">
    <name type="scientific">Zophobas morio</name>
    <dbReference type="NCBI Taxonomy" id="2755281"/>
    <lineage>
        <taxon>Eukaryota</taxon>
        <taxon>Metazoa</taxon>
        <taxon>Ecdysozoa</taxon>
        <taxon>Arthropoda</taxon>
        <taxon>Hexapoda</taxon>
        <taxon>Insecta</taxon>
        <taxon>Pterygota</taxon>
        <taxon>Neoptera</taxon>
        <taxon>Endopterygota</taxon>
        <taxon>Coleoptera</taxon>
        <taxon>Polyphaga</taxon>
        <taxon>Cucujiformia</taxon>
        <taxon>Tenebrionidae</taxon>
        <taxon>Zophobas</taxon>
    </lineage>
</organism>
<dbReference type="EMBL" id="JALNTZ010000004">
    <property type="protein sequence ID" value="KAJ3653949.1"/>
    <property type="molecule type" value="Genomic_DNA"/>
</dbReference>
<keyword evidence="5 12" id="KW-0812">Transmembrane</keyword>
<evidence type="ECO:0000256" key="13">
    <source>
        <dbReference type="SAM" id="Phobius"/>
    </source>
</evidence>
<keyword evidence="3 12" id="KW-0813">Transport</keyword>
<keyword evidence="9 13" id="KW-0472">Membrane</keyword>
<evidence type="ECO:0000256" key="4">
    <source>
        <dbReference type="ARBA" id="ARBA00022461"/>
    </source>
</evidence>
<evidence type="ECO:0008006" key="16">
    <source>
        <dbReference type="Google" id="ProtNLM"/>
    </source>
</evidence>
<evidence type="ECO:0000256" key="11">
    <source>
        <dbReference type="ARBA" id="ARBA00023303"/>
    </source>
</evidence>
<comment type="similarity">
    <text evidence="2 12">Belongs to the amiloride-sensitive sodium channel (TC 1.A.6) family.</text>
</comment>
<evidence type="ECO:0000256" key="5">
    <source>
        <dbReference type="ARBA" id="ARBA00022692"/>
    </source>
</evidence>
<evidence type="ECO:0000256" key="6">
    <source>
        <dbReference type="ARBA" id="ARBA00022989"/>
    </source>
</evidence>
<evidence type="ECO:0000256" key="10">
    <source>
        <dbReference type="ARBA" id="ARBA00023201"/>
    </source>
</evidence>
<proteinExistence type="inferred from homology"/>
<evidence type="ECO:0000256" key="9">
    <source>
        <dbReference type="ARBA" id="ARBA00023136"/>
    </source>
</evidence>
<comment type="subcellular location">
    <subcellularLocation>
        <location evidence="1">Membrane</location>
        <topology evidence="1">Multi-pass membrane protein</topology>
    </subcellularLocation>
</comment>
<name>A0AA38MFD7_9CUCU</name>
<evidence type="ECO:0000256" key="8">
    <source>
        <dbReference type="ARBA" id="ARBA00023065"/>
    </source>
</evidence>
<keyword evidence="10 12" id="KW-0739">Sodium transport</keyword>
<evidence type="ECO:0000256" key="3">
    <source>
        <dbReference type="ARBA" id="ARBA00022448"/>
    </source>
</evidence>
<keyword evidence="4 12" id="KW-0894">Sodium channel</keyword>
<comment type="caution">
    <text evidence="14">The sequence shown here is derived from an EMBL/GenBank/DDBJ whole genome shotgun (WGS) entry which is preliminary data.</text>
</comment>
<protein>
    <recommendedName>
        <fullName evidence="16">Sodium channel protein Nach</fullName>
    </recommendedName>
</protein>
<dbReference type="PANTHER" id="PTHR11690:SF237">
    <property type="entry name" value="PICKPOCKET 16-RELATED"/>
    <property type="match status" value="1"/>
</dbReference>
<keyword evidence="15" id="KW-1185">Reference proteome</keyword>
<keyword evidence="6 13" id="KW-1133">Transmembrane helix</keyword>
<keyword evidence="8 12" id="KW-0406">Ion transport</keyword>